<organism evidence="2 3">
    <name type="scientific">Kriegella aquimaris</name>
    <dbReference type="NCBI Taxonomy" id="192904"/>
    <lineage>
        <taxon>Bacteria</taxon>
        <taxon>Pseudomonadati</taxon>
        <taxon>Bacteroidota</taxon>
        <taxon>Flavobacteriia</taxon>
        <taxon>Flavobacteriales</taxon>
        <taxon>Flavobacteriaceae</taxon>
        <taxon>Kriegella</taxon>
    </lineage>
</organism>
<name>A0A1G9UGU0_9FLAO</name>
<dbReference type="AlphaFoldDB" id="A0A1G9UGU0"/>
<accession>A0A1G9UGU0</accession>
<dbReference type="Proteomes" id="UP000199440">
    <property type="component" value="Unassembled WGS sequence"/>
</dbReference>
<dbReference type="InterPro" id="IPR012338">
    <property type="entry name" value="Beta-lactam/transpept-like"/>
</dbReference>
<dbReference type="Gene3D" id="3.40.710.10">
    <property type="entry name" value="DD-peptidase/beta-lactamase superfamily"/>
    <property type="match status" value="1"/>
</dbReference>
<feature type="domain" description="Beta-lactamase class A catalytic" evidence="1">
    <location>
        <begin position="29"/>
        <end position="286"/>
    </location>
</feature>
<reference evidence="2 3" key="1">
    <citation type="submission" date="2016-10" db="EMBL/GenBank/DDBJ databases">
        <authorList>
            <person name="de Groot N.N."/>
        </authorList>
    </citation>
    <scope>NUCLEOTIDE SEQUENCE [LARGE SCALE GENOMIC DNA]</scope>
    <source>
        <strain evidence="2 3">DSM 19886</strain>
    </source>
</reference>
<dbReference type="GO" id="GO:0008800">
    <property type="term" value="F:beta-lactamase activity"/>
    <property type="evidence" value="ECO:0007669"/>
    <property type="project" value="InterPro"/>
</dbReference>
<evidence type="ECO:0000313" key="3">
    <source>
        <dbReference type="Proteomes" id="UP000199440"/>
    </source>
</evidence>
<protein>
    <submittedName>
        <fullName evidence="2">Beta-lactamase enzyme family protein</fullName>
    </submittedName>
</protein>
<dbReference type="InterPro" id="IPR045155">
    <property type="entry name" value="Beta-lactam_cat"/>
</dbReference>
<keyword evidence="3" id="KW-1185">Reference proteome</keyword>
<proteinExistence type="predicted"/>
<dbReference type="Pfam" id="PF13354">
    <property type="entry name" value="Beta-lactamase2"/>
    <property type="match status" value="1"/>
</dbReference>
<dbReference type="SUPFAM" id="SSF56601">
    <property type="entry name" value="beta-lactamase/transpeptidase-like"/>
    <property type="match status" value="1"/>
</dbReference>
<dbReference type="STRING" id="192904.SAMN04488514_11125"/>
<evidence type="ECO:0000259" key="1">
    <source>
        <dbReference type="Pfam" id="PF13354"/>
    </source>
</evidence>
<evidence type="ECO:0000313" key="2">
    <source>
        <dbReference type="EMBL" id="SDM59131.1"/>
    </source>
</evidence>
<dbReference type="EMBL" id="FNGV01000011">
    <property type="protein sequence ID" value="SDM59131.1"/>
    <property type="molecule type" value="Genomic_DNA"/>
</dbReference>
<gene>
    <name evidence="2" type="ORF">SAMN04488514_11125</name>
</gene>
<sequence length="338" mass="38655">MDSVGQYEIQIRYTQIDRINGEVIFTDYDFQVDDEKYFYPASTIKLPIAALTLEKINELGTLTTDTRFYVEGDSLETTFATEISKIFAVSDNDANNRLMEFLGQDDINDRLTKKGISHARISHRLGMKDADEVTTKPLVIYLNDSTVTILESTINTPPDSLKIHGMKKGIGFYQDDLLVDAPFDFGLKNYYSIDAQHGVLERVLFPEQFSKEKRFNISEAQRKFLMNTMQTLPRNAGYDENTYYDAYGKFFMYGDTKTHIPDHIKIYNKVGFAYGTLTDCAYITDSKNDIDFLLTATILVNQNGIFNDDTYEFEEVGIPFLSALGSGLYQYELKRKSP</sequence>
<dbReference type="GO" id="GO:0030655">
    <property type="term" value="P:beta-lactam antibiotic catabolic process"/>
    <property type="evidence" value="ECO:0007669"/>
    <property type="project" value="InterPro"/>
</dbReference>